<evidence type="ECO:0000313" key="1">
    <source>
        <dbReference type="EMBL" id="MER7377234.1"/>
    </source>
</evidence>
<proteinExistence type="predicted"/>
<reference evidence="1 2" key="1">
    <citation type="submission" date="2024-06" db="EMBL/GenBank/DDBJ databases">
        <title>The Natural Products Discovery Center: Release of the First 8490 Sequenced Strains for Exploring Actinobacteria Biosynthetic Diversity.</title>
        <authorList>
            <person name="Kalkreuter E."/>
            <person name="Kautsar S.A."/>
            <person name="Yang D."/>
            <person name="Bader C.D."/>
            <person name="Teijaro C.N."/>
            <person name="Fluegel L."/>
            <person name="Davis C.M."/>
            <person name="Simpson J.R."/>
            <person name="Lauterbach L."/>
            <person name="Steele A.D."/>
            <person name="Gui C."/>
            <person name="Meng S."/>
            <person name="Li G."/>
            <person name="Viehrig K."/>
            <person name="Ye F."/>
            <person name="Su P."/>
            <person name="Kiefer A.F."/>
            <person name="Nichols A."/>
            <person name="Cepeda A.J."/>
            <person name="Yan W."/>
            <person name="Fan B."/>
            <person name="Jiang Y."/>
            <person name="Adhikari A."/>
            <person name="Zheng C.-J."/>
            <person name="Schuster L."/>
            <person name="Cowan T.M."/>
            <person name="Smanski M.J."/>
            <person name="Chevrette M.G."/>
            <person name="De Carvalho L.P.S."/>
            <person name="Shen B."/>
        </authorList>
    </citation>
    <scope>NUCLEOTIDE SEQUENCE [LARGE SCALE GENOMIC DNA]</scope>
    <source>
        <strain evidence="1 2">NPDC000155</strain>
    </source>
</reference>
<dbReference type="RefSeq" id="WP_190074110.1">
    <property type="nucleotide sequence ID" value="NZ_BNBM01000017.1"/>
</dbReference>
<organism evidence="1 2">
    <name type="scientific">Streptomyces lanatus</name>
    <dbReference type="NCBI Taxonomy" id="66900"/>
    <lineage>
        <taxon>Bacteria</taxon>
        <taxon>Bacillati</taxon>
        <taxon>Actinomycetota</taxon>
        <taxon>Actinomycetes</taxon>
        <taxon>Kitasatosporales</taxon>
        <taxon>Streptomycetaceae</taxon>
        <taxon>Streptomyces</taxon>
    </lineage>
</organism>
<accession>A0ABV1Y040</accession>
<name>A0ABV1Y040_9ACTN</name>
<dbReference type="EMBL" id="JBEPFB010000017">
    <property type="protein sequence ID" value="MER7377234.1"/>
    <property type="molecule type" value="Genomic_DNA"/>
</dbReference>
<gene>
    <name evidence="1" type="ORF">ABT384_31850</name>
</gene>
<sequence>MPIQLDRQTFQDRLNEGKAAYANGDPSDTCPYNMYGSVEERFGYRYWTKGWSMARSQAETQPRQPVEATAGQ</sequence>
<evidence type="ECO:0000313" key="2">
    <source>
        <dbReference type="Proteomes" id="UP001486207"/>
    </source>
</evidence>
<protein>
    <recommendedName>
        <fullName evidence="3">Ribosome modulation factor</fullName>
    </recommendedName>
</protein>
<comment type="caution">
    <text evidence="1">The sequence shown here is derived from an EMBL/GenBank/DDBJ whole genome shotgun (WGS) entry which is preliminary data.</text>
</comment>
<evidence type="ECO:0008006" key="3">
    <source>
        <dbReference type="Google" id="ProtNLM"/>
    </source>
</evidence>
<keyword evidence="2" id="KW-1185">Reference proteome</keyword>
<dbReference type="Proteomes" id="UP001486207">
    <property type="component" value="Unassembled WGS sequence"/>
</dbReference>